<evidence type="ECO:0000313" key="2">
    <source>
        <dbReference type="Proteomes" id="UP000267223"/>
    </source>
</evidence>
<evidence type="ECO:0008006" key="3">
    <source>
        <dbReference type="Google" id="ProtNLM"/>
    </source>
</evidence>
<protein>
    <recommendedName>
        <fullName evidence="3">Lipoprotein</fullName>
    </recommendedName>
</protein>
<comment type="caution">
    <text evidence="1">The sequence shown here is derived from an EMBL/GenBank/DDBJ whole genome shotgun (WGS) entry which is preliminary data.</text>
</comment>
<proteinExistence type="predicted"/>
<name>A0A3M9NDA9_9BACT</name>
<evidence type="ECO:0000313" key="1">
    <source>
        <dbReference type="EMBL" id="RNI35820.1"/>
    </source>
</evidence>
<dbReference type="RefSeq" id="WP_123121101.1">
    <property type="nucleotide sequence ID" value="NZ_RJJR01000009.1"/>
</dbReference>
<sequence>MRHPKLSTVILLFISVFFICSTGCYSSQSAPDAALKDSVSKSQAATPEKVPEKKALDTALFNKLQLNLANNDTTGKWPVKMPYPLAGAVLPFHRIVAFYGNLYSKKMGILGELPKNEMLSKLKHEVKYWQSADSSIPVIPALHYIAVTAQGSPGKDGKHRMRMPFSQIDTIMNWAKEIDALVFLDIQVGMSSVESEVPQLEKYLQYPQVHLGIDPEFSMKTGAVPGKKIGTFDARDINAVIDDLASYVKKYNLPPKILIVHRFTQGMLTNYKQIKKVPEVQIVMDMDGWGDKILKRSTYLRYIYAEPVEFTGFKLFYKNDTKKGADQLYTPQELLRFTPKPIYIQYQ</sequence>
<dbReference type="EMBL" id="RJJR01000009">
    <property type="protein sequence ID" value="RNI35820.1"/>
    <property type="molecule type" value="Genomic_DNA"/>
</dbReference>
<organism evidence="1 2">
    <name type="scientific">Hanamia caeni</name>
    <dbReference type="NCBI Taxonomy" id="2294116"/>
    <lineage>
        <taxon>Bacteria</taxon>
        <taxon>Pseudomonadati</taxon>
        <taxon>Bacteroidota</taxon>
        <taxon>Chitinophagia</taxon>
        <taxon>Chitinophagales</taxon>
        <taxon>Chitinophagaceae</taxon>
        <taxon>Hanamia</taxon>
    </lineage>
</organism>
<dbReference type="OrthoDB" id="9812120at2"/>
<keyword evidence="2" id="KW-1185">Reference proteome</keyword>
<accession>A0A3M9NDA9</accession>
<reference evidence="1 2" key="1">
    <citation type="submission" date="2018-11" db="EMBL/GenBank/DDBJ databases">
        <title>Draft genome sequence of Ferruginibacter sp. BO-59.</title>
        <authorList>
            <person name="Im W.T."/>
        </authorList>
    </citation>
    <scope>NUCLEOTIDE SEQUENCE [LARGE SCALE GENOMIC DNA]</scope>
    <source>
        <strain evidence="1 2">BO-59</strain>
    </source>
</reference>
<gene>
    <name evidence="1" type="ORF">EFY79_12790</name>
</gene>
<dbReference type="AlphaFoldDB" id="A0A3M9NDA9"/>
<dbReference type="Proteomes" id="UP000267223">
    <property type="component" value="Unassembled WGS sequence"/>
</dbReference>